<dbReference type="GO" id="GO:0016787">
    <property type="term" value="F:hydrolase activity"/>
    <property type="evidence" value="ECO:0007669"/>
    <property type="project" value="UniProtKB-KW"/>
</dbReference>
<dbReference type="AlphaFoldDB" id="A0A0G0VM06"/>
<sequence>MIIDKVLIIVSAIIKNEKDKVLLLQRSKKSSYPGHWQLVEGKLEEDELPLGALEREVKEETGVKVSQIKMNTVTYNEIEAKGLKYLCFRIVFDAKVVSSKIKTSDEHISFGWFNKDEAIKLPLLPGTENILDKLL</sequence>
<organism evidence="4 5">
    <name type="scientific">Candidatus Woesebacteria bacterium GW2011_GWA1_40_43</name>
    <dbReference type="NCBI Taxonomy" id="1618553"/>
    <lineage>
        <taxon>Bacteria</taxon>
        <taxon>Candidatus Woeseibacteriota</taxon>
    </lineage>
</organism>
<protein>
    <submittedName>
        <fullName evidence="4">dATP pyrophosphohydrolase</fullName>
    </submittedName>
</protein>
<evidence type="ECO:0000256" key="2">
    <source>
        <dbReference type="ARBA" id="ARBA00022801"/>
    </source>
</evidence>
<feature type="domain" description="Nudix hydrolase" evidence="3">
    <location>
        <begin position="1"/>
        <end position="135"/>
    </location>
</feature>
<gene>
    <name evidence="4" type="ORF">UU02_C0018G0004</name>
</gene>
<evidence type="ECO:0000256" key="1">
    <source>
        <dbReference type="ARBA" id="ARBA00001946"/>
    </source>
</evidence>
<dbReference type="Proteomes" id="UP000034293">
    <property type="component" value="Unassembled WGS sequence"/>
</dbReference>
<comment type="caution">
    <text evidence="4">The sequence shown here is derived from an EMBL/GenBank/DDBJ whole genome shotgun (WGS) entry which is preliminary data.</text>
</comment>
<evidence type="ECO:0000259" key="3">
    <source>
        <dbReference type="PROSITE" id="PS51462"/>
    </source>
</evidence>
<dbReference type="PANTHER" id="PTHR43046">
    <property type="entry name" value="GDP-MANNOSE MANNOSYL HYDROLASE"/>
    <property type="match status" value="1"/>
</dbReference>
<dbReference type="EMBL" id="LBZA01000018">
    <property type="protein sequence ID" value="KKR63807.1"/>
    <property type="molecule type" value="Genomic_DNA"/>
</dbReference>
<comment type="cofactor">
    <cofactor evidence="1">
        <name>Mg(2+)</name>
        <dbReference type="ChEBI" id="CHEBI:18420"/>
    </cofactor>
</comment>
<keyword evidence="2 4" id="KW-0378">Hydrolase</keyword>
<accession>A0A0G0VM06</accession>
<dbReference type="InterPro" id="IPR000086">
    <property type="entry name" value="NUDIX_hydrolase_dom"/>
</dbReference>
<dbReference type="InterPro" id="IPR015797">
    <property type="entry name" value="NUDIX_hydrolase-like_dom_sf"/>
</dbReference>
<dbReference type="InterPro" id="IPR020084">
    <property type="entry name" value="NUDIX_hydrolase_CS"/>
</dbReference>
<dbReference type="PANTHER" id="PTHR43046:SF14">
    <property type="entry name" value="MUTT_NUDIX FAMILY PROTEIN"/>
    <property type="match status" value="1"/>
</dbReference>
<dbReference type="PROSITE" id="PS00893">
    <property type="entry name" value="NUDIX_BOX"/>
    <property type="match status" value="1"/>
</dbReference>
<dbReference type="Gene3D" id="3.90.79.10">
    <property type="entry name" value="Nucleoside Triphosphate Pyrophosphohydrolase"/>
    <property type="match status" value="1"/>
</dbReference>
<reference evidence="4 5" key="1">
    <citation type="journal article" date="2015" name="Nature">
        <title>rRNA introns, odd ribosomes, and small enigmatic genomes across a large radiation of phyla.</title>
        <authorList>
            <person name="Brown C.T."/>
            <person name="Hug L.A."/>
            <person name="Thomas B.C."/>
            <person name="Sharon I."/>
            <person name="Castelle C.J."/>
            <person name="Singh A."/>
            <person name="Wilkins M.J."/>
            <person name="Williams K.H."/>
            <person name="Banfield J.F."/>
        </authorList>
    </citation>
    <scope>NUCLEOTIDE SEQUENCE [LARGE SCALE GENOMIC DNA]</scope>
</reference>
<dbReference type="SUPFAM" id="SSF55811">
    <property type="entry name" value="Nudix"/>
    <property type="match status" value="1"/>
</dbReference>
<evidence type="ECO:0000313" key="5">
    <source>
        <dbReference type="Proteomes" id="UP000034293"/>
    </source>
</evidence>
<dbReference type="PROSITE" id="PS51462">
    <property type="entry name" value="NUDIX"/>
    <property type="match status" value="1"/>
</dbReference>
<proteinExistence type="predicted"/>
<evidence type="ECO:0000313" key="4">
    <source>
        <dbReference type="EMBL" id="KKR63807.1"/>
    </source>
</evidence>
<name>A0A0G0VM06_9BACT</name>
<dbReference type="Pfam" id="PF00293">
    <property type="entry name" value="NUDIX"/>
    <property type="match status" value="1"/>
</dbReference>